<evidence type="ECO:0008006" key="2">
    <source>
        <dbReference type="Google" id="ProtNLM"/>
    </source>
</evidence>
<sequence length="333" mass="38713">MKKIVGFFVNHFSERGTEVAVFDYALYNQKILNNTSIIIYPKSTKIIVEDVKRKFQSYFKIIEIDDLDEDKYKKPIYDASRKNTLCNALENAIIENNIKYLYHLKAGHEDGVLSKTAKNLIHCVFYPSEKNKHGDVYSVISKSIGNNKYPVVPHIVEPFPVLKENMRTTYNIPNDAIVFGRHGGFDTFNISYVHETIKKILINNDNIYFLFLNTKHFYEHKRCIYIDHVIIDVKEKAKFINTCDAMIHARKGGETFGLACAEFSILNKPIITAMCGEKAHIDILGSKGIYYNNEKELYNIFTNFQINPDIDYNCYKEFSPEKVMQIFDKLYLQ</sequence>
<dbReference type="SUPFAM" id="SSF53756">
    <property type="entry name" value="UDP-Glycosyltransferase/glycogen phosphorylase"/>
    <property type="match status" value="1"/>
</dbReference>
<evidence type="ECO:0000313" key="1">
    <source>
        <dbReference type="EMBL" id="QHS94900.1"/>
    </source>
</evidence>
<dbReference type="AlphaFoldDB" id="A0A6C0BS65"/>
<dbReference type="EMBL" id="MN739235">
    <property type="protein sequence ID" value="QHS94900.1"/>
    <property type="molecule type" value="Genomic_DNA"/>
</dbReference>
<accession>A0A6C0BS65</accession>
<protein>
    <recommendedName>
        <fullName evidence="2">Glycosyl transferase family 1 domain-containing protein</fullName>
    </recommendedName>
</protein>
<organism evidence="1">
    <name type="scientific">viral metagenome</name>
    <dbReference type="NCBI Taxonomy" id="1070528"/>
    <lineage>
        <taxon>unclassified sequences</taxon>
        <taxon>metagenomes</taxon>
        <taxon>organismal metagenomes</taxon>
    </lineage>
</organism>
<reference evidence="1" key="1">
    <citation type="journal article" date="2020" name="Nature">
        <title>Giant virus diversity and host interactions through global metagenomics.</title>
        <authorList>
            <person name="Schulz F."/>
            <person name="Roux S."/>
            <person name="Paez-Espino D."/>
            <person name="Jungbluth S."/>
            <person name="Walsh D.A."/>
            <person name="Denef V.J."/>
            <person name="McMahon K.D."/>
            <person name="Konstantinidis K.T."/>
            <person name="Eloe-Fadrosh E.A."/>
            <person name="Kyrpides N.C."/>
            <person name="Woyke T."/>
        </authorList>
    </citation>
    <scope>NUCLEOTIDE SEQUENCE</scope>
    <source>
        <strain evidence="1">GVMAG-M-3300018428-16</strain>
    </source>
</reference>
<proteinExistence type="predicted"/>
<name>A0A6C0BS65_9ZZZZ</name>